<dbReference type="Pfam" id="PF02537">
    <property type="entry name" value="CRCB"/>
    <property type="match status" value="1"/>
</dbReference>
<keyword evidence="8 12" id="KW-0472">Membrane</keyword>
<comment type="subcellular location">
    <subcellularLocation>
        <location evidence="1 12">Cell membrane</location>
        <topology evidence="1 12">Multi-pass membrane protein</topology>
    </subcellularLocation>
</comment>
<feature type="transmembrane region" description="Helical" evidence="12">
    <location>
        <begin position="35"/>
        <end position="58"/>
    </location>
</feature>
<dbReference type="RefSeq" id="WP_124220191.1">
    <property type="nucleotide sequence ID" value="NZ_RKQL01000001.1"/>
</dbReference>
<keyword evidence="3" id="KW-0997">Cell inner membrane</keyword>
<keyword evidence="9 12" id="KW-0407">Ion channel</keyword>
<evidence type="ECO:0000256" key="2">
    <source>
        <dbReference type="ARBA" id="ARBA00022475"/>
    </source>
</evidence>
<evidence type="ECO:0000256" key="3">
    <source>
        <dbReference type="ARBA" id="ARBA00022519"/>
    </source>
</evidence>
<dbReference type="GO" id="GO:0062054">
    <property type="term" value="F:fluoride channel activity"/>
    <property type="evidence" value="ECO:0007669"/>
    <property type="project" value="UniProtKB-UniRule"/>
</dbReference>
<comment type="function">
    <text evidence="12">Fluoride-specific ion channel. Important for reducing fluoride concentration in the cell, thus reducing its toxicity.</text>
</comment>
<dbReference type="NCBIfam" id="NF010792">
    <property type="entry name" value="PRK14196.1"/>
    <property type="match status" value="1"/>
</dbReference>
<evidence type="ECO:0000256" key="4">
    <source>
        <dbReference type="ARBA" id="ARBA00022692"/>
    </source>
</evidence>
<protein>
    <recommendedName>
        <fullName evidence="12">Fluoride-specific ion channel FluC</fullName>
    </recommendedName>
</protein>
<keyword evidence="5 12" id="KW-1133">Transmembrane helix</keyword>
<keyword evidence="2 12" id="KW-1003">Cell membrane</keyword>
<keyword evidence="6 12" id="KW-0915">Sodium</keyword>
<evidence type="ECO:0000256" key="1">
    <source>
        <dbReference type="ARBA" id="ARBA00004651"/>
    </source>
</evidence>
<name>A0A3N4UQA7_9BURK</name>
<keyword evidence="14" id="KW-1185">Reference proteome</keyword>
<accession>A0A3N4UQA7</accession>
<dbReference type="EMBL" id="RKQL01000001">
    <property type="protein sequence ID" value="RPE72832.1"/>
    <property type="molecule type" value="Genomic_DNA"/>
</dbReference>
<evidence type="ECO:0000313" key="14">
    <source>
        <dbReference type="Proteomes" id="UP000272193"/>
    </source>
</evidence>
<dbReference type="GO" id="GO:0046872">
    <property type="term" value="F:metal ion binding"/>
    <property type="evidence" value="ECO:0007669"/>
    <property type="project" value="UniProtKB-KW"/>
</dbReference>
<keyword evidence="4 12" id="KW-0812">Transmembrane</keyword>
<dbReference type="InterPro" id="IPR003691">
    <property type="entry name" value="FluC"/>
</dbReference>
<dbReference type="NCBIfam" id="TIGR00494">
    <property type="entry name" value="crcB"/>
    <property type="match status" value="1"/>
</dbReference>
<evidence type="ECO:0000256" key="7">
    <source>
        <dbReference type="ARBA" id="ARBA00023065"/>
    </source>
</evidence>
<keyword evidence="12" id="KW-0813">Transport</keyword>
<reference evidence="13 14" key="1">
    <citation type="submission" date="2018-11" db="EMBL/GenBank/DDBJ databases">
        <title>Genomic Encyclopedia of Type Strains, Phase IV (KMG-IV): sequencing the most valuable type-strain genomes for metagenomic binning, comparative biology and taxonomic classification.</title>
        <authorList>
            <person name="Goeker M."/>
        </authorList>
    </citation>
    <scope>NUCLEOTIDE SEQUENCE [LARGE SCALE GENOMIC DNA]</scope>
    <source>
        <strain evidence="13 14">DSM 101684</strain>
    </source>
</reference>
<dbReference type="PANTHER" id="PTHR28259:SF1">
    <property type="entry name" value="FLUORIDE EXPORT PROTEIN 1-RELATED"/>
    <property type="match status" value="1"/>
</dbReference>
<dbReference type="HAMAP" id="MF_00454">
    <property type="entry name" value="FluC"/>
    <property type="match status" value="1"/>
</dbReference>
<feature type="transmembrane region" description="Helical" evidence="12">
    <location>
        <begin position="97"/>
        <end position="124"/>
    </location>
</feature>
<dbReference type="GO" id="GO:0005886">
    <property type="term" value="C:plasma membrane"/>
    <property type="evidence" value="ECO:0007669"/>
    <property type="project" value="UniProtKB-SubCell"/>
</dbReference>
<evidence type="ECO:0000256" key="11">
    <source>
        <dbReference type="ARBA" id="ARBA00035585"/>
    </source>
</evidence>
<dbReference type="Proteomes" id="UP000272193">
    <property type="component" value="Unassembled WGS sequence"/>
</dbReference>
<evidence type="ECO:0000256" key="8">
    <source>
        <dbReference type="ARBA" id="ARBA00023136"/>
    </source>
</evidence>
<keyword evidence="7 12" id="KW-0406">Ion transport</keyword>
<evidence type="ECO:0000256" key="5">
    <source>
        <dbReference type="ARBA" id="ARBA00022989"/>
    </source>
</evidence>
<sequence>MLRSVLAISLGASAGAVLRWSLGVSLNALFPLIPLGTWVANMLGGYLIGVAVAFFAAYSALAPEWRLLVITGFLGGLTTFSTFSAEVTSLLQQGRLGWAAAAVGAHVGGSLLMTVAGMATVAWLRA</sequence>
<comment type="caution">
    <text evidence="13">The sequence shown here is derived from an EMBL/GenBank/DDBJ whole genome shotgun (WGS) entry which is preliminary data.</text>
</comment>
<dbReference type="OrthoDB" id="9806299at2"/>
<feature type="transmembrane region" description="Helical" evidence="12">
    <location>
        <begin position="65"/>
        <end position="85"/>
    </location>
</feature>
<comment type="catalytic activity">
    <reaction evidence="11">
        <text>fluoride(in) = fluoride(out)</text>
        <dbReference type="Rhea" id="RHEA:76159"/>
        <dbReference type="ChEBI" id="CHEBI:17051"/>
    </reaction>
    <physiologicalReaction direction="left-to-right" evidence="11">
        <dbReference type="Rhea" id="RHEA:76160"/>
    </physiologicalReaction>
</comment>
<evidence type="ECO:0000256" key="6">
    <source>
        <dbReference type="ARBA" id="ARBA00023053"/>
    </source>
</evidence>
<dbReference type="GO" id="GO:0140114">
    <property type="term" value="P:cellular detoxification of fluoride"/>
    <property type="evidence" value="ECO:0007669"/>
    <property type="project" value="UniProtKB-UniRule"/>
</dbReference>
<evidence type="ECO:0000313" key="13">
    <source>
        <dbReference type="EMBL" id="RPE72832.1"/>
    </source>
</evidence>
<keyword evidence="12" id="KW-0479">Metal-binding</keyword>
<feature type="binding site" evidence="12">
    <location>
        <position position="78"/>
    </location>
    <ligand>
        <name>Na(+)</name>
        <dbReference type="ChEBI" id="CHEBI:29101"/>
        <note>structural</note>
    </ligand>
</feature>
<comment type="similarity">
    <text evidence="10 12">Belongs to the fluoride channel Fluc/FEX (TC 1.A.43) family.</text>
</comment>
<dbReference type="PANTHER" id="PTHR28259">
    <property type="entry name" value="FLUORIDE EXPORT PROTEIN 1-RELATED"/>
    <property type="match status" value="1"/>
</dbReference>
<evidence type="ECO:0000256" key="10">
    <source>
        <dbReference type="ARBA" id="ARBA00035120"/>
    </source>
</evidence>
<organism evidence="13 14">
    <name type="scientific">Tibeticola sediminis</name>
    <dbReference type="NCBI Taxonomy" id="1917811"/>
    <lineage>
        <taxon>Bacteria</taxon>
        <taxon>Pseudomonadati</taxon>
        <taxon>Pseudomonadota</taxon>
        <taxon>Betaproteobacteria</taxon>
        <taxon>Burkholderiales</taxon>
        <taxon>Comamonadaceae</taxon>
        <taxon>Tibeticola</taxon>
    </lineage>
</organism>
<gene>
    <name evidence="12" type="primary">fluC</name>
    <name evidence="12" type="synonym">crcB</name>
    <name evidence="13" type="ORF">EDC62_0538</name>
</gene>
<dbReference type="AlphaFoldDB" id="A0A3N4UQA7"/>
<proteinExistence type="inferred from homology"/>
<comment type="activity regulation">
    <text evidence="12">Na(+) is not transported, but it plays an essential structural role and its presence is essential for fluoride channel function.</text>
</comment>
<evidence type="ECO:0000256" key="12">
    <source>
        <dbReference type="HAMAP-Rule" id="MF_00454"/>
    </source>
</evidence>
<feature type="binding site" evidence="12">
    <location>
        <position position="75"/>
    </location>
    <ligand>
        <name>Na(+)</name>
        <dbReference type="ChEBI" id="CHEBI:29101"/>
        <note>structural</note>
    </ligand>
</feature>
<evidence type="ECO:0000256" key="9">
    <source>
        <dbReference type="ARBA" id="ARBA00023303"/>
    </source>
</evidence>